<dbReference type="InterPro" id="IPR049012">
    <property type="entry name" value="Mutator_transp_dom"/>
</dbReference>
<feature type="domain" description="Mutator-like transposase" evidence="2">
    <location>
        <begin position="278"/>
        <end position="626"/>
    </location>
</feature>
<dbReference type="Proteomes" id="UP000887159">
    <property type="component" value="Unassembled WGS sequence"/>
</dbReference>
<dbReference type="Pfam" id="PF20700">
    <property type="entry name" value="Mutator"/>
    <property type="match status" value="1"/>
</dbReference>
<protein>
    <recommendedName>
        <fullName evidence="2">Mutator-like transposase domain-containing protein</fullName>
    </recommendedName>
</protein>
<gene>
    <name evidence="3" type="primary">AVEN_11169_1</name>
    <name evidence="3" type="ORF">TNCV_4693901</name>
</gene>
<dbReference type="AlphaFoldDB" id="A0A8X7BH61"/>
<evidence type="ECO:0000259" key="2">
    <source>
        <dbReference type="Pfam" id="PF20700"/>
    </source>
</evidence>
<dbReference type="PANTHER" id="PTHR33309">
    <property type="entry name" value="KERATIN, ULTRA HIGH-SULFUR MATRIX PROTEIN-LIKE"/>
    <property type="match status" value="1"/>
</dbReference>
<accession>A0A8X7BH61</accession>
<comment type="caution">
    <text evidence="3">The sequence shown here is derived from an EMBL/GenBank/DDBJ whole genome shotgun (WGS) entry which is preliminary data.</text>
</comment>
<reference evidence="3" key="1">
    <citation type="submission" date="2020-08" db="EMBL/GenBank/DDBJ databases">
        <title>Multicomponent nature underlies the extraordinary mechanical properties of spider dragline silk.</title>
        <authorList>
            <person name="Kono N."/>
            <person name="Nakamura H."/>
            <person name="Mori M."/>
            <person name="Yoshida Y."/>
            <person name="Ohtoshi R."/>
            <person name="Malay A.D."/>
            <person name="Moran D.A.P."/>
            <person name="Tomita M."/>
            <person name="Numata K."/>
            <person name="Arakawa K."/>
        </authorList>
    </citation>
    <scope>NUCLEOTIDE SEQUENCE</scope>
</reference>
<dbReference type="EMBL" id="BMAU01021399">
    <property type="protein sequence ID" value="GFY31546.1"/>
    <property type="molecule type" value="Genomic_DNA"/>
</dbReference>
<proteinExistence type="predicted"/>
<keyword evidence="4" id="KW-1185">Reference proteome</keyword>
<evidence type="ECO:0000313" key="4">
    <source>
        <dbReference type="Proteomes" id="UP000887159"/>
    </source>
</evidence>
<feature type="region of interest" description="Disordered" evidence="1">
    <location>
        <begin position="1"/>
        <end position="23"/>
    </location>
</feature>
<feature type="compositionally biased region" description="Polar residues" evidence="1">
    <location>
        <begin position="1"/>
        <end position="10"/>
    </location>
</feature>
<evidence type="ECO:0000313" key="3">
    <source>
        <dbReference type="EMBL" id="GFY31546.1"/>
    </source>
</evidence>
<name>A0A8X7BH61_TRICX</name>
<dbReference type="PANTHER" id="PTHR33309:SF3">
    <property type="entry name" value="CCHC-TYPE DOMAIN-CONTAINING PROTEIN"/>
    <property type="match status" value="1"/>
</dbReference>
<evidence type="ECO:0000256" key="1">
    <source>
        <dbReference type="SAM" id="MobiDB-lite"/>
    </source>
</evidence>
<organism evidence="3 4">
    <name type="scientific">Trichonephila clavipes</name>
    <name type="common">Golden silk orbweaver</name>
    <name type="synonym">Nephila clavipes</name>
    <dbReference type="NCBI Taxonomy" id="2585209"/>
    <lineage>
        <taxon>Eukaryota</taxon>
        <taxon>Metazoa</taxon>
        <taxon>Ecdysozoa</taxon>
        <taxon>Arthropoda</taxon>
        <taxon>Chelicerata</taxon>
        <taxon>Arachnida</taxon>
        <taxon>Araneae</taxon>
        <taxon>Araneomorphae</taxon>
        <taxon>Entelegynae</taxon>
        <taxon>Araneoidea</taxon>
        <taxon>Nephilidae</taxon>
        <taxon>Trichonephila</taxon>
    </lineage>
</organism>
<sequence length="726" mass="81348">MYDCSSSVNPTPVAHADTQRDNHPRGDYLLASKDVTVFLEGIDNQIKLLEIPSDLSWAYLKGHLLGRAQDWYKIFGSALVQNTATDFAQLKAALSKAFPAIQNRKDLETRVYASQQRQDQEPTDFAYDLLKLNKKLELGMSEKALVVHNFGKLEPQVQDCVEVRNPQNTVQLLEVLAKFEKRYLYWKSLAIPDSQIDKVVKTTEEEKVEIDLSKTNRLINPPTGQNGFFRPTREASKMDCTDFSAFNATSTNASSSKIKIPLAFDEEIAEYQRKPLTGNRIIDMEVLLNLFLQLCCPRCFEEGILLSEDSTYGLCSNFVIRCKHCDFYSGFSSSKKTLNCPEVNTRFVYGMRQIGKGFSAGFKLCGTLNLPRLSKTAYTNHENKLMSVISEVSELSMQKAASELLVLHPTKNKIVECGISVDGTWQRRGYSSMNGCVAALSVDTGKVVDIEIMSSYCPTCRKISKMPRSIESETFAADHVCHSNFQGSALKMEAVGATRIFQCSIVKRGLKYAHYYGDGDSKGFISVKDTYGKDCVTKYECIGHVQKRVGARLRKLKSKNKNLSGKGKLTDSFIDRLQNYYGIAVRSNVGNLSGLQQNVIAALFHCSSSVEKPMHGQCPIGKDSWCYYQRALSCGKKPNEKYKGLSNEVLNTIKPTYLELCTKELLTKCLHGKTQNSNECLNGVIWQRVPKEVFVCLKILKSGALDAVIQFNDGYKGCVEIFKNLI</sequence>